<sequence length="538" mass="59030">MGKEWLYYLGGGGNGGGGGGSKSSSSAKKQRSGGNGGGGGGGGGEDREATTPGCMCAVFQLFDLHHFQFPPLNHQQTTSGDHFLHLQDEPSSTILKGVEAPRNSLELEEGIFVEAPSSLPAAIIKEEDSLNIPMGIQIRTSCENRSPRTSTSSNSRPPKLGDHHQDPFSECSSTESPGGGAKTPSLVARLMGLDLLPESSGSPCSFSKKQKQQEHQKQQPIISSSSRQQFRRINKNSNILYENELRGGSVSLPETPRISSASSRRSTDHVDTHRLSLQIIGEDLEVSAKKNMGRRRDISIKVEDIENRSPGGGNYYARNIVKQVKESVSRKVGGLHDISNTLKNRGGEQQQQRRDSHLVVLKPNKKSFSSSSSSVDDSISPSCSPRFRFLDPNKNKTSNSHSPRLSPLSSENQSSSSSQVVHEKTVLHKTPVPVLLHDHHHHHQQQQQQQQQQKSVQNFKKAEVRRKPITPANSDAIRNKKSEEPFVRSTTTNKGKGNNISDKNKCKRTTPLSNQLLPVRKDSSLPLTNLRDHNKQKI</sequence>
<dbReference type="EMBL" id="CM044703">
    <property type="protein sequence ID" value="KAI5670157.1"/>
    <property type="molecule type" value="Genomic_DNA"/>
</dbReference>
<evidence type="ECO:0000313" key="1">
    <source>
        <dbReference type="EMBL" id="KAI5670157.1"/>
    </source>
</evidence>
<proteinExistence type="predicted"/>
<name>A0ACC0BBY7_CATRO</name>
<protein>
    <submittedName>
        <fullName evidence="1">Uncharacterized protein</fullName>
    </submittedName>
</protein>
<dbReference type="Proteomes" id="UP001060085">
    <property type="component" value="Linkage Group LG03"/>
</dbReference>
<evidence type="ECO:0000313" key="2">
    <source>
        <dbReference type="Proteomes" id="UP001060085"/>
    </source>
</evidence>
<reference evidence="2" key="1">
    <citation type="journal article" date="2023" name="Nat. Plants">
        <title>Single-cell RNA sequencing provides a high-resolution roadmap for understanding the multicellular compartmentation of specialized metabolism.</title>
        <authorList>
            <person name="Sun S."/>
            <person name="Shen X."/>
            <person name="Li Y."/>
            <person name="Li Y."/>
            <person name="Wang S."/>
            <person name="Li R."/>
            <person name="Zhang H."/>
            <person name="Shen G."/>
            <person name="Guo B."/>
            <person name="Wei J."/>
            <person name="Xu J."/>
            <person name="St-Pierre B."/>
            <person name="Chen S."/>
            <person name="Sun C."/>
        </authorList>
    </citation>
    <scope>NUCLEOTIDE SEQUENCE [LARGE SCALE GENOMIC DNA]</scope>
</reference>
<accession>A0ACC0BBY7</accession>
<gene>
    <name evidence="1" type="ORF">M9H77_10521</name>
</gene>
<keyword evidence="2" id="KW-1185">Reference proteome</keyword>
<organism evidence="1 2">
    <name type="scientific">Catharanthus roseus</name>
    <name type="common">Madagascar periwinkle</name>
    <name type="synonym">Vinca rosea</name>
    <dbReference type="NCBI Taxonomy" id="4058"/>
    <lineage>
        <taxon>Eukaryota</taxon>
        <taxon>Viridiplantae</taxon>
        <taxon>Streptophyta</taxon>
        <taxon>Embryophyta</taxon>
        <taxon>Tracheophyta</taxon>
        <taxon>Spermatophyta</taxon>
        <taxon>Magnoliopsida</taxon>
        <taxon>eudicotyledons</taxon>
        <taxon>Gunneridae</taxon>
        <taxon>Pentapetalae</taxon>
        <taxon>asterids</taxon>
        <taxon>lamiids</taxon>
        <taxon>Gentianales</taxon>
        <taxon>Apocynaceae</taxon>
        <taxon>Rauvolfioideae</taxon>
        <taxon>Vinceae</taxon>
        <taxon>Catharanthinae</taxon>
        <taxon>Catharanthus</taxon>
    </lineage>
</organism>
<comment type="caution">
    <text evidence="1">The sequence shown here is derived from an EMBL/GenBank/DDBJ whole genome shotgun (WGS) entry which is preliminary data.</text>
</comment>